<evidence type="ECO:0000256" key="7">
    <source>
        <dbReference type="ARBA" id="ARBA00039150"/>
    </source>
</evidence>
<dbReference type="InParanoid" id="A0A5F8H136"/>
<dbReference type="GO" id="GO:0004771">
    <property type="term" value="F:sterol ester esterase activity"/>
    <property type="evidence" value="ECO:0007669"/>
    <property type="project" value="UniProtKB-EC"/>
</dbReference>
<dbReference type="AlphaFoldDB" id="A0A5F8H136"/>
<dbReference type="InterPro" id="IPR019363">
    <property type="entry name" value="LDAH"/>
</dbReference>
<dbReference type="Pfam" id="PF10230">
    <property type="entry name" value="LIDHydrolase"/>
    <property type="match status" value="1"/>
</dbReference>
<keyword evidence="4" id="KW-0551">Lipid droplet</keyword>
<feature type="region of interest" description="Disordered" evidence="9">
    <location>
        <begin position="319"/>
        <end position="373"/>
    </location>
</feature>
<reference evidence="10 11" key="1">
    <citation type="journal article" date="2007" name="Nature">
        <title>Genome of the marsupial Monodelphis domestica reveals innovation in non-coding sequences.</title>
        <authorList>
            <person name="Mikkelsen T.S."/>
            <person name="Wakefield M.J."/>
            <person name="Aken B."/>
            <person name="Amemiya C.T."/>
            <person name="Chang J.L."/>
            <person name="Duke S."/>
            <person name="Garber M."/>
            <person name="Gentles A.J."/>
            <person name="Goodstadt L."/>
            <person name="Heger A."/>
            <person name="Jurka J."/>
            <person name="Kamal M."/>
            <person name="Mauceli E."/>
            <person name="Searle S.M."/>
            <person name="Sharpe T."/>
            <person name="Baker M.L."/>
            <person name="Batzer M.A."/>
            <person name="Benos P.V."/>
            <person name="Belov K."/>
            <person name="Clamp M."/>
            <person name="Cook A."/>
            <person name="Cuff J."/>
            <person name="Das R."/>
            <person name="Davidow L."/>
            <person name="Deakin J.E."/>
            <person name="Fazzari M.J."/>
            <person name="Glass J.L."/>
            <person name="Grabherr M."/>
            <person name="Greally J.M."/>
            <person name="Gu W."/>
            <person name="Hore T.A."/>
            <person name="Huttley G.A."/>
            <person name="Kleber M."/>
            <person name="Jirtle R.L."/>
            <person name="Koina E."/>
            <person name="Lee J.T."/>
            <person name="Mahony S."/>
            <person name="Marra M.A."/>
            <person name="Miller R.D."/>
            <person name="Nicholls R.D."/>
            <person name="Oda M."/>
            <person name="Papenfuss A.T."/>
            <person name="Parra Z.E."/>
            <person name="Pollock D.D."/>
            <person name="Ray D.A."/>
            <person name="Schein J.E."/>
            <person name="Speed T.P."/>
            <person name="Thompson K."/>
            <person name="VandeBerg J.L."/>
            <person name="Wade C.M."/>
            <person name="Walker J.A."/>
            <person name="Waters P.D."/>
            <person name="Webber C."/>
            <person name="Weidman J.R."/>
            <person name="Xie X."/>
            <person name="Zody M.C."/>
            <person name="Baldwin J."/>
            <person name="Abdouelleil A."/>
            <person name="Abdulkadir J."/>
            <person name="Abebe A."/>
            <person name="Abera B."/>
            <person name="Abreu J."/>
            <person name="Acer S.C."/>
            <person name="Aftuck L."/>
            <person name="Alexander A."/>
            <person name="An P."/>
            <person name="Anderson E."/>
            <person name="Anderson S."/>
            <person name="Arachi H."/>
            <person name="Azer M."/>
            <person name="Bachantsang P."/>
            <person name="Barry A."/>
            <person name="Bayul T."/>
            <person name="Berlin A."/>
            <person name="Bessette D."/>
            <person name="Bloom T."/>
            <person name="Bloom T."/>
            <person name="Boguslavskiy L."/>
            <person name="Bonnet C."/>
            <person name="Boukhgalter B."/>
            <person name="Bourzgui I."/>
            <person name="Brown A."/>
            <person name="Cahill P."/>
            <person name="Channer S."/>
            <person name="Cheshatsang Y."/>
            <person name="Chuda L."/>
            <person name="Citroen M."/>
            <person name="Collymore A."/>
            <person name="Cooke P."/>
            <person name="Costello M."/>
            <person name="D'Aco K."/>
            <person name="Daza R."/>
            <person name="De Haan G."/>
            <person name="DeGray S."/>
            <person name="DeMaso C."/>
            <person name="Dhargay N."/>
            <person name="Dooley K."/>
            <person name="Dooley E."/>
            <person name="Doricent M."/>
            <person name="Dorje P."/>
            <person name="Dorjee K."/>
            <person name="Dupes A."/>
            <person name="Elong R."/>
            <person name="Falk J."/>
            <person name="Farina A."/>
            <person name="Faro S."/>
            <person name="Ferguson D."/>
            <person name="Fisher S."/>
            <person name="Foley C.D."/>
            <person name="Franke A."/>
            <person name="Friedrich D."/>
            <person name="Gadbois L."/>
            <person name="Gearin G."/>
            <person name="Gearin C.R."/>
            <person name="Giannoukos G."/>
            <person name="Goode T."/>
            <person name="Graham J."/>
            <person name="Grandbois E."/>
            <person name="Grewal S."/>
            <person name="Gyaltsen K."/>
            <person name="Hafez N."/>
            <person name="Hagos B."/>
            <person name="Hall J."/>
            <person name="Henson C."/>
            <person name="Hollinger A."/>
            <person name="Honan T."/>
            <person name="Huard M.D."/>
            <person name="Hughes L."/>
            <person name="Hurhula B."/>
            <person name="Husby M.E."/>
            <person name="Kamat A."/>
            <person name="Kanga B."/>
            <person name="Kashin S."/>
            <person name="Khazanovich D."/>
            <person name="Kisner P."/>
            <person name="Lance K."/>
            <person name="Lara M."/>
            <person name="Lee W."/>
            <person name="Lennon N."/>
            <person name="Letendre F."/>
            <person name="LeVine R."/>
            <person name="Lipovsky A."/>
            <person name="Liu X."/>
            <person name="Liu J."/>
            <person name="Liu S."/>
            <person name="Lokyitsang T."/>
            <person name="Lokyitsang Y."/>
            <person name="Lubonja R."/>
            <person name="Lui A."/>
            <person name="MacDonald P."/>
            <person name="Magnisalis V."/>
            <person name="Maru K."/>
            <person name="Matthews C."/>
            <person name="McCusker W."/>
            <person name="McDonough S."/>
            <person name="Mehta T."/>
            <person name="Meldrim J."/>
            <person name="Meneus L."/>
            <person name="Mihai O."/>
            <person name="Mihalev A."/>
            <person name="Mihova T."/>
            <person name="Mittelman R."/>
            <person name="Mlenga V."/>
            <person name="Montmayeur A."/>
            <person name="Mulrain L."/>
            <person name="Navidi A."/>
            <person name="Naylor J."/>
            <person name="Negash T."/>
            <person name="Nguyen T."/>
            <person name="Nguyen N."/>
            <person name="Nicol R."/>
            <person name="Norbu C."/>
            <person name="Norbu N."/>
            <person name="Novod N."/>
            <person name="O'Neill B."/>
            <person name="Osman S."/>
            <person name="Markiewicz E."/>
            <person name="Oyono O.L."/>
            <person name="Patti C."/>
            <person name="Phunkhang P."/>
            <person name="Pierre F."/>
            <person name="Priest M."/>
            <person name="Raghuraman S."/>
            <person name="Rege F."/>
            <person name="Reyes R."/>
            <person name="Rise C."/>
            <person name="Rogov P."/>
            <person name="Ross K."/>
            <person name="Ryan E."/>
            <person name="Settipalli S."/>
            <person name="Shea T."/>
            <person name="Sherpa N."/>
            <person name="Shi L."/>
            <person name="Shih D."/>
            <person name="Sparrow T."/>
            <person name="Spaulding J."/>
            <person name="Stalker J."/>
            <person name="Stange-Thomann N."/>
            <person name="Stavropoulos S."/>
            <person name="Stone C."/>
            <person name="Strader C."/>
            <person name="Tesfaye S."/>
            <person name="Thomson T."/>
            <person name="Thoulutsang Y."/>
            <person name="Thoulutsang D."/>
            <person name="Topham K."/>
            <person name="Topping I."/>
            <person name="Tsamla T."/>
            <person name="Vassiliev H."/>
            <person name="Vo A."/>
            <person name="Wangchuk T."/>
            <person name="Wangdi T."/>
            <person name="Weiand M."/>
            <person name="Wilkinson J."/>
            <person name="Wilson A."/>
            <person name="Yadav S."/>
            <person name="Young G."/>
            <person name="Yu Q."/>
            <person name="Zembek L."/>
            <person name="Zhong D."/>
            <person name="Zimmer A."/>
            <person name="Zwirko Z."/>
            <person name="Jaffe D.B."/>
            <person name="Alvarez P."/>
            <person name="Brockman W."/>
            <person name="Butler J."/>
            <person name="Chin C."/>
            <person name="Gnerre S."/>
            <person name="MacCallum I."/>
            <person name="Graves J.A."/>
            <person name="Ponting C.P."/>
            <person name="Breen M."/>
            <person name="Samollow P.B."/>
            <person name="Lander E.S."/>
            <person name="Lindblad-Toh K."/>
        </authorList>
    </citation>
    <scope>NUCLEOTIDE SEQUENCE [LARGE SCALE GENOMIC DNA]</scope>
</reference>
<evidence type="ECO:0000313" key="10">
    <source>
        <dbReference type="Ensembl" id="ENSMODP00000053538.1"/>
    </source>
</evidence>
<evidence type="ECO:0000256" key="8">
    <source>
        <dbReference type="ARBA" id="ARBA00049527"/>
    </source>
</evidence>
<evidence type="ECO:0000313" key="11">
    <source>
        <dbReference type="Proteomes" id="UP000002280"/>
    </source>
</evidence>
<dbReference type="OMA" id="THVPREM"/>
<reference evidence="10" key="3">
    <citation type="submission" date="2025-09" db="UniProtKB">
        <authorList>
            <consortium name="Ensembl"/>
        </authorList>
    </citation>
    <scope>IDENTIFICATION</scope>
</reference>
<comment type="similarity">
    <text evidence="2">Belongs to the AB hydrolase superfamily. LDAH family.</text>
</comment>
<evidence type="ECO:0000256" key="6">
    <source>
        <dbReference type="ARBA" id="ARBA00031924"/>
    </source>
</evidence>
<dbReference type="Ensembl" id="ENSMODT00000065356.1">
    <property type="protein sequence ID" value="ENSMODP00000053538.1"/>
    <property type="gene ID" value="ENSMODG00000046588.1"/>
</dbReference>
<keyword evidence="5" id="KW-0378">Hydrolase</keyword>
<keyword evidence="11" id="KW-1185">Reference proteome</keyword>
<evidence type="ECO:0000256" key="2">
    <source>
        <dbReference type="ARBA" id="ARBA00008300"/>
    </source>
</evidence>
<dbReference type="InterPro" id="IPR029058">
    <property type="entry name" value="AB_hydrolase_fold"/>
</dbReference>
<dbReference type="SUPFAM" id="SSF53474">
    <property type="entry name" value="alpha/beta-Hydrolases"/>
    <property type="match status" value="1"/>
</dbReference>
<evidence type="ECO:0000256" key="1">
    <source>
        <dbReference type="ARBA" id="ARBA00004502"/>
    </source>
</evidence>
<evidence type="ECO:0000256" key="9">
    <source>
        <dbReference type="SAM" id="MobiDB-lite"/>
    </source>
</evidence>
<feature type="compositionally biased region" description="Low complexity" evidence="9">
    <location>
        <begin position="336"/>
        <end position="373"/>
    </location>
</feature>
<dbReference type="Proteomes" id="UP000002280">
    <property type="component" value="Chromosome 1"/>
</dbReference>
<organism evidence="10 11">
    <name type="scientific">Monodelphis domestica</name>
    <name type="common">Gray short-tailed opossum</name>
    <dbReference type="NCBI Taxonomy" id="13616"/>
    <lineage>
        <taxon>Eukaryota</taxon>
        <taxon>Metazoa</taxon>
        <taxon>Chordata</taxon>
        <taxon>Craniata</taxon>
        <taxon>Vertebrata</taxon>
        <taxon>Euteleostomi</taxon>
        <taxon>Mammalia</taxon>
        <taxon>Metatheria</taxon>
        <taxon>Didelphimorphia</taxon>
        <taxon>Didelphidae</taxon>
        <taxon>Monodelphis</taxon>
    </lineage>
</organism>
<proteinExistence type="inferred from homology"/>
<sequence>MGCSPASRWNPRGVSSVVLATRALRKHSRDSWTCLSLLEPFRLALSHLLFCFSPLEMDAPIDEDVPVQEEFLACRGAETQVLKFGPWTDLLRPGSQGSPKLLVLVVAGNPGIPAFYLSFAKALYLTLDKHHPVWVVSHAGHVMAPRGVEVTEESPEDPGPGTTDDVFGLEGQVEHKLAFLRRYVPGSLKLVLIGHSIGAYILLEMMKRAPQLPVLRAFLLFPTIERMAKSPNGRVVTPLLCWLRYALYVPLFIGLSLVPVRFKAMLASMFLQNVDMENSVLARLMNSLNMSCVANAMYLGSQEMRTVLERDNPTIQKHLKKASTDGAAGGRGAGLCGRRASSSWPGCPPSSSGVSSSAWPPSSRAASSGHTPP</sequence>
<dbReference type="PANTHER" id="PTHR13390:SF0">
    <property type="entry name" value="LIPID DROPLET-ASSOCIATED HYDROLASE"/>
    <property type="match status" value="1"/>
</dbReference>
<dbReference type="Gene3D" id="3.40.50.1820">
    <property type="entry name" value="alpha/beta hydrolase"/>
    <property type="match status" value="1"/>
</dbReference>
<dbReference type="GO" id="GO:0019915">
    <property type="term" value="P:lipid storage"/>
    <property type="evidence" value="ECO:0000318"/>
    <property type="project" value="GO_Central"/>
</dbReference>
<evidence type="ECO:0000256" key="4">
    <source>
        <dbReference type="ARBA" id="ARBA00022677"/>
    </source>
</evidence>
<accession>A0A5F8H136</accession>
<name>A0A5F8H136_MONDO</name>
<dbReference type="FunCoup" id="A0A5F8H136">
    <property type="interactions" value="404"/>
</dbReference>
<comment type="catalytic activity">
    <reaction evidence="8">
        <text>a cholesterol ester + H2O = cholesterol + a fatty acid + H(+)</text>
        <dbReference type="Rhea" id="RHEA:36403"/>
        <dbReference type="ChEBI" id="CHEBI:15377"/>
        <dbReference type="ChEBI" id="CHEBI:15378"/>
        <dbReference type="ChEBI" id="CHEBI:16113"/>
        <dbReference type="ChEBI" id="CHEBI:17002"/>
        <dbReference type="ChEBI" id="CHEBI:28868"/>
        <dbReference type="EC" id="3.1.1.13"/>
    </reaction>
    <physiologicalReaction direction="left-to-right" evidence="8">
        <dbReference type="Rhea" id="RHEA:36404"/>
    </physiologicalReaction>
</comment>
<evidence type="ECO:0000256" key="3">
    <source>
        <dbReference type="ARBA" id="ARBA00019242"/>
    </source>
</evidence>
<dbReference type="PANTHER" id="PTHR13390">
    <property type="entry name" value="LIPASE"/>
    <property type="match status" value="1"/>
</dbReference>
<dbReference type="EC" id="3.1.1.13" evidence="7"/>
<protein>
    <recommendedName>
        <fullName evidence="3">Lipid droplet-associated hydrolase</fullName>
        <ecNumber evidence="7">3.1.1.13</ecNumber>
    </recommendedName>
    <alternativeName>
        <fullName evidence="6">Lipid droplet-associated serine hydrolase</fullName>
    </alternativeName>
</protein>
<reference evidence="10" key="2">
    <citation type="submission" date="2025-08" db="UniProtKB">
        <authorList>
            <consortium name="Ensembl"/>
        </authorList>
    </citation>
    <scope>IDENTIFICATION</scope>
</reference>
<evidence type="ECO:0000256" key="5">
    <source>
        <dbReference type="ARBA" id="ARBA00022801"/>
    </source>
</evidence>
<dbReference type="Bgee" id="ENSMODG00000046588">
    <property type="expression patterns" value="Expressed in spermatid and 17 other cell types or tissues"/>
</dbReference>
<dbReference type="GO" id="GO:0005811">
    <property type="term" value="C:lipid droplet"/>
    <property type="evidence" value="ECO:0000318"/>
    <property type="project" value="GO_Central"/>
</dbReference>
<comment type="subcellular location">
    <subcellularLocation>
        <location evidence="1">Lipid droplet</location>
    </subcellularLocation>
</comment>
<dbReference type="GeneTree" id="ENSGT00390000009688"/>